<dbReference type="Proteomes" id="UP000053257">
    <property type="component" value="Unassembled WGS sequence"/>
</dbReference>
<evidence type="ECO:0000313" key="1">
    <source>
        <dbReference type="EMBL" id="KIP09432.1"/>
    </source>
</evidence>
<dbReference type="EMBL" id="KN840466">
    <property type="protein sequence ID" value="KIP09432.1"/>
    <property type="molecule type" value="Genomic_DNA"/>
</dbReference>
<name>A0A0C3SAQ6_PHLG1</name>
<protein>
    <submittedName>
        <fullName evidence="1">Uncharacterized protein</fullName>
    </submittedName>
</protein>
<accession>A0A0C3SAQ6</accession>
<dbReference type="AlphaFoldDB" id="A0A0C3SAQ6"/>
<evidence type="ECO:0000313" key="2">
    <source>
        <dbReference type="Proteomes" id="UP000053257"/>
    </source>
</evidence>
<dbReference type="OrthoDB" id="2798545at2759"/>
<proteinExistence type="predicted"/>
<keyword evidence="2" id="KW-1185">Reference proteome</keyword>
<gene>
    <name evidence="1" type="ORF">PHLGIDRAFT_323242</name>
</gene>
<organism evidence="1 2">
    <name type="scientific">Phlebiopsis gigantea (strain 11061_1 CR5-6)</name>
    <name type="common">White-rot fungus</name>
    <name type="synonym">Peniophora gigantea</name>
    <dbReference type="NCBI Taxonomy" id="745531"/>
    <lineage>
        <taxon>Eukaryota</taxon>
        <taxon>Fungi</taxon>
        <taxon>Dikarya</taxon>
        <taxon>Basidiomycota</taxon>
        <taxon>Agaricomycotina</taxon>
        <taxon>Agaricomycetes</taxon>
        <taxon>Polyporales</taxon>
        <taxon>Phanerochaetaceae</taxon>
        <taxon>Phlebiopsis</taxon>
    </lineage>
</organism>
<dbReference type="HOGENOM" id="CLU_1960384_0_0_1"/>
<dbReference type="STRING" id="745531.A0A0C3SAQ6"/>
<sequence>MPCPDTFRTSETECALQGCSRKVWQDPDGSYSSFCGRTHMDSATKMLQAESVCKCCQAKPVYIESGRRHDFCGMRCAVAYRNGQRPPKRSTTSDDSIGCGFPGCGRPAFKDDSDSGHLAQYCSQAHRM</sequence>
<reference evidence="1 2" key="1">
    <citation type="journal article" date="2014" name="PLoS Genet.">
        <title>Analysis of the Phlebiopsis gigantea genome, transcriptome and secretome provides insight into its pioneer colonization strategies of wood.</title>
        <authorList>
            <person name="Hori C."/>
            <person name="Ishida T."/>
            <person name="Igarashi K."/>
            <person name="Samejima M."/>
            <person name="Suzuki H."/>
            <person name="Master E."/>
            <person name="Ferreira P."/>
            <person name="Ruiz-Duenas F.J."/>
            <person name="Held B."/>
            <person name="Canessa P."/>
            <person name="Larrondo L.F."/>
            <person name="Schmoll M."/>
            <person name="Druzhinina I.S."/>
            <person name="Kubicek C.P."/>
            <person name="Gaskell J.A."/>
            <person name="Kersten P."/>
            <person name="St John F."/>
            <person name="Glasner J."/>
            <person name="Sabat G."/>
            <person name="Splinter BonDurant S."/>
            <person name="Syed K."/>
            <person name="Yadav J."/>
            <person name="Mgbeahuruike A.C."/>
            <person name="Kovalchuk A."/>
            <person name="Asiegbu F.O."/>
            <person name="Lackner G."/>
            <person name="Hoffmeister D."/>
            <person name="Rencoret J."/>
            <person name="Gutierrez A."/>
            <person name="Sun H."/>
            <person name="Lindquist E."/>
            <person name="Barry K."/>
            <person name="Riley R."/>
            <person name="Grigoriev I.V."/>
            <person name="Henrissat B."/>
            <person name="Kues U."/>
            <person name="Berka R.M."/>
            <person name="Martinez A.T."/>
            <person name="Covert S.F."/>
            <person name="Blanchette R.A."/>
            <person name="Cullen D."/>
        </authorList>
    </citation>
    <scope>NUCLEOTIDE SEQUENCE [LARGE SCALE GENOMIC DNA]</scope>
    <source>
        <strain evidence="1 2">11061_1 CR5-6</strain>
    </source>
</reference>